<proteinExistence type="predicted"/>
<dbReference type="EMBL" id="QNGE01006733">
    <property type="protein sequence ID" value="KAA3671304.1"/>
    <property type="molecule type" value="Genomic_DNA"/>
</dbReference>
<keyword evidence="5" id="KW-0539">Nucleus</keyword>
<name>A0A5J4N714_9TREM</name>
<dbReference type="Pfam" id="PF01926">
    <property type="entry name" value="MMR_HSR1"/>
    <property type="match status" value="1"/>
</dbReference>
<dbReference type="Proteomes" id="UP000324629">
    <property type="component" value="Unassembled WGS sequence"/>
</dbReference>
<dbReference type="AlphaFoldDB" id="A0A5J4N714"/>
<evidence type="ECO:0000313" key="7">
    <source>
        <dbReference type="EMBL" id="KAA3671304.1"/>
    </source>
</evidence>
<accession>A0A5J4N714</accession>
<dbReference type="PANTHER" id="PTHR11089:SF30">
    <property type="entry name" value="GUANINE NUCLEOTIDE-BINDING PROTEIN-LIKE 3 HOMOLOG"/>
    <property type="match status" value="1"/>
</dbReference>
<keyword evidence="8" id="KW-1185">Reference proteome</keyword>
<comment type="subcellular location">
    <subcellularLocation>
        <location evidence="1">Nucleus</location>
    </subcellularLocation>
</comment>
<sequence>MVELSQDHIHSFTVQGEYTATIKKPSPGSGGLGVDELMSLLTNYSRNPKDGVRNSLNVGVVGFPNTGKSAVINTLKRRKVCASSNVPGVTRQCQRIKLDKDIFLIDSPGIITSQSTDPSDLVLKNCLRPESLPDPTPAVAAILNRCPKQQLMSKYDIGDYPDVTSFLLLIAHRLGRLKKGGIPDTTMAARSVINDWITGKITYFTQPPGASDFQKEGK</sequence>
<organism evidence="7 8">
    <name type="scientific">Paragonimus westermani</name>
    <dbReference type="NCBI Taxonomy" id="34504"/>
    <lineage>
        <taxon>Eukaryota</taxon>
        <taxon>Metazoa</taxon>
        <taxon>Spiralia</taxon>
        <taxon>Lophotrochozoa</taxon>
        <taxon>Platyhelminthes</taxon>
        <taxon>Trematoda</taxon>
        <taxon>Digenea</taxon>
        <taxon>Plagiorchiida</taxon>
        <taxon>Troglotremata</taxon>
        <taxon>Troglotrematidae</taxon>
        <taxon>Paragonimus</taxon>
    </lineage>
</organism>
<evidence type="ECO:0000256" key="3">
    <source>
        <dbReference type="ARBA" id="ARBA00023054"/>
    </source>
</evidence>
<feature type="domain" description="G" evidence="6">
    <location>
        <begin position="57"/>
        <end position="114"/>
    </location>
</feature>
<dbReference type="Gene3D" id="1.10.1580.10">
    <property type="match status" value="1"/>
</dbReference>
<dbReference type="InterPro" id="IPR006073">
    <property type="entry name" value="GTP-bd"/>
</dbReference>
<reference evidence="7 8" key="1">
    <citation type="journal article" date="2019" name="Gigascience">
        <title>Whole-genome sequence of the oriental lung fluke Paragonimus westermani.</title>
        <authorList>
            <person name="Oey H."/>
            <person name="Zakrzewski M."/>
            <person name="Narain K."/>
            <person name="Devi K.R."/>
            <person name="Agatsuma T."/>
            <person name="Nawaratna S."/>
            <person name="Gobert G.N."/>
            <person name="Jones M.K."/>
            <person name="Ragan M.A."/>
            <person name="McManus D.P."/>
            <person name="Krause L."/>
        </authorList>
    </citation>
    <scope>NUCLEOTIDE SEQUENCE [LARGE SCALE GENOMIC DNA]</scope>
    <source>
        <strain evidence="7 8">IND2009</strain>
    </source>
</reference>
<dbReference type="PRINTS" id="PR00326">
    <property type="entry name" value="GTP1OBG"/>
</dbReference>
<evidence type="ECO:0000259" key="6">
    <source>
        <dbReference type="Pfam" id="PF01926"/>
    </source>
</evidence>
<evidence type="ECO:0000256" key="2">
    <source>
        <dbReference type="ARBA" id="ARBA00022741"/>
    </source>
</evidence>
<dbReference type="InterPro" id="IPR027417">
    <property type="entry name" value="P-loop_NTPase"/>
</dbReference>
<dbReference type="GO" id="GO:0005730">
    <property type="term" value="C:nucleolus"/>
    <property type="evidence" value="ECO:0007669"/>
    <property type="project" value="TreeGrafter"/>
</dbReference>
<keyword evidence="4" id="KW-0342">GTP-binding</keyword>
<dbReference type="GO" id="GO:0005525">
    <property type="term" value="F:GTP binding"/>
    <property type="evidence" value="ECO:0007669"/>
    <property type="project" value="UniProtKB-KW"/>
</dbReference>
<dbReference type="Gene3D" id="3.40.50.300">
    <property type="entry name" value="P-loop containing nucleotide triphosphate hydrolases"/>
    <property type="match status" value="1"/>
</dbReference>
<dbReference type="FunFam" id="1.10.1580.10:FF:000002">
    <property type="entry name" value="Guanine nucleotide-binding protein-like 3 (nucleolar)-like"/>
    <property type="match status" value="1"/>
</dbReference>
<evidence type="ECO:0000313" key="8">
    <source>
        <dbReference type="Proteomes" id="UP000324629"/>
    </source>
</evidence>
<dbReference type="InterPro" id="IPR023179">
    <property type="entry name" value="GTP-bd_ortho_bundle_sf"/>
</dbReference>
<comment type="caution">
    <text evidence="7">The sequence shown here is derived from an EMBL/GenBank/DDBJ whole genome shotgun (WGS) entry which is preliminary data.</text>
</comment>
<evidence type="ECO:0000256" key="5">
    <source>
        <dbReference type="ARBA" id="ARBA00023242"/>
    </source>
</evidence>
<keyword evidence="2" id="KW-0547">Nucleotide-binding</keyword>
<protein>
    <submittedName>
        <fullName evidence="7">Nuclear GTP-binding protein</fullName>
    </submittedName>
</protein>
<dbReference type="PANTHER" id="PTHR11089">
    <property type="entry name" value="GTP-BINDING PROTEIN-RELATED"/>
    <property type="match status" value="1"/>
</dbReference>
<gene>
    <name evidence="7" type="ORF">DEA37_0011150</name>
</gene>
<evidence type="ECO:0000256" key="1">
    <source>
        <dbReference type="ARBA" id="ARBA00004123"/>
    </source>
</evidence>
<dbReference type="SUPFAM" id="SSF52540">
    <property type="entry name" value="P-loop containing nucleoside triphosphate hydrolases"/>
    <property type="match status" value="1"/>
</dbReference>
<keyword evidence="3" id="KW-0175">Coiled coil</keyword>
<dbReference type="InterPro" id="IPR050755">
    <property type="entry name" value="TRAFAC_YlqF/YawG_RiboMat"/>
</dbReference>
<evidence type="ECO:0000256" key="4">
    <source>
        <dbReference type="ARBA" id="ARBA00023134"/>
    </source>
</evidence>